<dbReference type="AlphaFoldDB" id="A0A3N2GQ28"/>
<evidence type="ECO:0000313" key="4">
    <source>
        <dbReference type="Proteomes" id="UP000274843"/>
    </source>
</evidence>
<name>A0A3N2GQ28_9PSEU</name>
<dbReference type="PANTHER" id="PTHR13847">
    <property type="entry name" value="SARCOSINE DEHYDROGENASE-RELATED"/>
    <property type="match status" value="1"/>
</dbReference>
<dbReference type="EMBL" id="RKHY01000001">
    <property type="protein sequence ID" value="ROS38490.1"/>
    <property type="molecule type" value="Genomic_DNA"/>
</dbReference>
<sequence>MIEHKPRVAVVGAGIIGAAVARQLALHGAQVWLFDRDAGAHSTSRISFGWLNAHRKREPHYHRLNVAGMAEHQVLAQQLDPHRRWHFPTGHLEYATDPDHAALIQQDVTELRDLGYPARWVDREWAQAREPWVRIPDPARAIAFFPSEGFVLPEVLNDALVDSARALGAHVPLNTAVLDVVDHGTHVSVVGTGLSTTDVDTVVICAGRWTSQLASGLGSPVPLIPADGAASAATAFQARTAPLPIEINGVVTTSVGNFRPVAGGRLVFQAHDLDTDADPGALVPARITREMQRRLAGVLRTGRHTVQIESTTVGKRALPVDGFPIAGYIDQREAVYVVATHSGVTLGPLLGRIVADEVVHGRRSPLLATFRPDRFANRTDTTPVGKALVQGGD</sequence>
<dbReference type="Gene3D" id="3.50.50.60">
    <property type="entry name" value="FAD/NAD(P)-binding domain"/>
    <property type="match status" value="1"/>
</dbReference>
<dbReference type="RefSeq" id="WP_167498971.1">
    <property type="nucleotide sequence ID" value="NZ_RKHY01000001.1"/>
</dbReference>
<dbReference type="InterPro" id="IPR006076">
    <property type="entry name" value="FAD-dep_OxRdtase"/>
</dbReference>
<keyword evidence="1" id="KW-0560">Oxidoreductase</keyword>
<dbReference type="GO" id="GO:0016491">
    <property type="term" value="F:oxidoreductase activity"/>
    <property type="evidence" value="ECO:0007669"/>
    <property type="project" value="UniProtKB-KW"/>
</dbReference>
<accession>A0A3N2GQ28</accession>
<dbReference type="InterPro" id="IPR036188">
    <property type="entry name" value="FAD/NAD-bd_sf"/>
</dbReference>
<comment type="caution">
    <text evidence="3">The sequence shown here is derived from an EMBL/GenBank/DDBJ whole genome shotgun (WGS) entry which is preliminary data.</text>
</comment>
<dbReference type="SUPFAM" id="SSF51905">
    <property type="entry name" value="FAD/NAD(P)-binding domain"/>
    <property type="match status" value="1"/>
</dbReference>
<keyword evidence="4" id="KW-1185">Reference proteome</keyword>
<gene>
    <name evidence="3" type="ORF">EDD35_0769</name>
</gene>
<dbReference type="GO" id="GO:0005737">
    <property type="term" value="C:cytoplasm"/>
    <property type="evidence" value="ECO:0007669"/>
    <property type="project" value="TreeGrafter"/>
</dbReference>
<evidence type="ECO:0000256" key="1">
    <source>
        <dbReference type="ARBA" id="ARBA00023002"/>
    </source>
</evidence>
<dbReference type="GeneID" id="301842241"/>
<organism evidence="3 4">
    <name type="scientific">Amycolatopsis thermoflava</name>
    <dbReference type="NCBI Taxonomy" id="84480"/>
    <lineage>
        <taxon>Bacteria</taxon>
        <taxon>Bacillati</taxon>
        <taxon>Actinomycetota</taxon>
        <taxon>Actinomycetes</taxon>
        <taxon>Pseudonocardiales</taxon>
        <taxon>Pseudonocardiaceae</taxon>
        <taxon>Amycolatopsis</taxon>
        <taxon>Amycolatopsis methanolica group</taxon>
    </lineage>
</organism>
<protein>
    <submittedName>
        <fullName evidence="3">Glycine/D-amino acid oxidase-like deaminating enzyme</fullName>
    </submittedName>
</protein>
<dbReference type="Proteomes" id="UP000274843">
    <property type="component" value="Unassembled WGS sequence"/>
</dbReference>
<dbReference type="Gene3D" id="3.30.9.10">
    <property type="entry name" value="D-Amino Acid Oxidase, subunit A, domain 2"/>
    <property type="match status" value="1"/>
</dbReference>
<dbReference type="PANTHER" id="PTHR13847:SF289">
    <property type="entry name" value="GLYCINE OXIDASE"/>
    <property type="match status" value="1"/>
</dbReference>
<feature type="domain" description="FAD dependent oxidoreductase" evidence="2">
    <location>
        <begin position="7"/>
        <end position="356"/>
    </location>
</feature>
<evidence type="ECO:0000313" key="3">
    <source>
        <dbReference type="EMBL" id="ROS38490.1"/>
    </source>
</evidence>
<proteinExistence type="predicted"/>
<evidence type="ECO:0000259" key="2">
    <source>
        <dbReference type="Pfam" id="PF01266"/>
    </source>
</evidence>
<dbReference type="Pfam" id="PF01266">
    <property type="entry name" value="DAO"/>
    <property type="match status" value="1"/>
</dbReference>
<reference evidence="3 4" key="1">
    <citation type="submission" date="2018-11" db="EMBL/GenBank/DDBJ databases">
        <title>Sequencing the genomes of 1000 actinobacteria strains.</title>
        <authorList>
            <person name="Klenk H.-P."/>
        </authorList>
    </citation>
    <scope>NUCLEOTIDE SEQUENCE [LARGE SCALE GENOMIC DNA]</scope>
    <source>
        <strain evidence="3 4">DSM 44348</strain>
    </source>
</reference>